<evidence type="ECO:0000256" key="2">
    <source>
        <dbReference type="ARBA" id="ARBA00022649"/>
    </source>
</evidence>
<dbReference type="PANTHER" id="PTHR33755:SF7">
    <property type="entry name" value="TOXIN MODULE OF TOXIN-ANTITOXIN SYSTEM RELE_STBE FAMILY"/>
    <property type="match status" value="1"/>
</dbReference>
<dbReference type="InterPro" id="IPR035093">
    <property type="entry name" value="RelE/ParE_toxin_dom_sf"/>
</dbReference>
<gene>
    <name evidence="3" type="ORF">SAMN02745752_01939</name>
</gene>
<dbReference type="Pfam" id="PF05016">
    <property type="entry name" value="ParE_toxin"/>
    <property type="match status" value="1"/>
</dbReference>
<protein>
    <submittedName>
        <fullName evidence="3">Addiction module toxin, RelE/StbE family</fullName>
    </submittedName>
</protein>
<dbReference type="AlphaFoldDB" id="A0A1K1XN17"/>
<name>A0A1K1XN17_9GAMM</name>
<reference evidence="3 4" key="1">
    <citation type="submission" date="2016-11" db="EMBL/GenBank/DDBJ databases">
        <authorList>
            <person name="Jaros S."/>
            <person name="Januszkiewicz K."/>
            <person name="Wedrychowicz H."/>
        </authorList>
    </citation>
    <scope>NUCLEOTIDE SEQUENCE [LARGE SCALE GENOMIC DNA]</scope>
    <source>
        <strain evidence="3 4">DSM 21637</strain>
    </source>
</reference>
<dbReference type="Proteomes" id="UP000182350">
    <property type="component" value="Unassembled WGS sequence"/>
</dbReference>
<dbReference type="InterPro" id="IPR007712">
    <property type="entry name" value="RelE/ParE_toxin"/>
</dbReference>
<sequence>MPRLIWTPTALKTLKEARDFMHQKSPEVAIMVIRTIRSHIKTLESHPKVGRPVTELAGDFREYVVPFGSSGYVVLYRLHQETVLLLSIRHQRQAGYSLQQR</sequence>
<dbReference type="EMBL" id="FPJW01000006">
    <property type="protein sequence ID" value="SFX51113.1"/>
    <property type="molecule type" value="Genomic_DNA"/>
</dbReference>
<accession>A0A1K1XN17</accession>
<comment type="similarity">
    <text evidence="1">Belongs to the RelE toxin family.</text>
</comment>
<organism evidence="3 4">
    <name type="scientific">Marinospirillum alkaliphilum DSM 21637</name>
    <dbReference type="NCBI Taxonomy" id="1122209"/>
    <lineage>
        <taxon>Bacteria</taxon>
        <taxon>Pseudomonadati</taxon>
        <taxon>Pseudomonadota</taxon>
        <taxon>Gammaproteobacteria</taxon>
        <taxon>Oceanospirillales</taxon>
        <taxon>Oceanospirillaceae</taxon>
        <taxon>Marinospirillum</taxon>
    </lineage>
</organism>
<dbReference type="InterPro" id="IPR051803">
    <property type="entry name" value="TA_system_RelE-like_toxin"/>
</dbReference>
<evidence type="ECO:0000313" key="3">
    <source>
        <dbReference type="EMBL" id="SFX51113.1"/>
    </source>
</evidence>
<keyword evidence="4" id="KW-1185">Reference proteome</keyword>
<evidence type="ECO:0000256" key="1">
    <source>
        <dbReference type="ARBA" id="ARBA00006226"/>
    </source>
</evidence>
<dbReference type="STRING" id="1122209.SAMN02745752_01939"/>
<proteinExistence type="inferred from homology"/>
<evidence type="ECO:0000313" key="4">
    <source>
        <dbReference type="Proteomes" id="UP000182350"/>
    </source>
</evidence>
<keyword evidence="2" id="KW-1277">Toxin-antitoxin system</keyword>
<dbReference type="RefSeq" id="WP_072326242.1">
    <property type="nucleotide sequence ID" value="NZ_FPJW01000006.1"/>
</dbReference>
<dbReference type="Gene3D" id="3.30.2310.20">
    <property type="entry name" value="RelE-like"/>
    <property type="match status" value="1"/>
</dbReference>
<dbReference type="OrthoDB" id="121597at2"/>
<dbReference type="PANTHER" id="PTHR33755">
    <property type="entry name" value="TOXIN PARE1-RELATED"/>
    <property type="match status" value="1"/>
</dbReference>